<evidence type="ECO:0008006" key="3">
    <source>
        <dbReference type="Google" id="ProtNLM"/>
    </source>
</evidence>
<gene>
    <name evidence="1" type="ORF">IWX46DRAFT_345657</name>
</gene>
<accession>A0ABR1ML81</accession>
<proteinExistence type="predicted"/>
<keyword evidence="2" id="KW-1185">Reference proteome</keyword>
<sequence length="108" mass="11490">MLSRLFGMYSICIFSAVGEESRQTGFASSENRACLSVCLSAWVSGHVSHARGAAAASTAAPLPLAAAPSWYMGSSTLGAWMPIRPGTCTTVPIRRADGPRDCYCRFVR</sequence>
<reference evidence="1 2" key="1">
    <citation type="submission" date="2024-04" db="EMBL/GenBank/DDBJ databases">
        <title>Phyllosticta paracitricarpa is synonymous to the EU quarantine fungus P. citricarpa based on phylogenomic analyses.</title>
        <authorList>
            <consortium name="Lawrence Berkeley National Laboratory"/>
            <person name="Van Ingen-Buijs V.A."/>
            <person name="Van Westerhoven A.C."/>
            <person name="Haridas S."/>
            <person name="Skiadas P."/>
            <person name="Martin F."/>
            <person name="Groenewald J.Z."/>
            <person name="Crous P.W."/>
            <person name="Seidl M.F."/>
        </authorList>
    </citation>
    <scope>NUCLEOTIDE SEQUENCE [LARGE SCALE GENOMIC DNA]</scope>
    <source>
        <strain evidence="1 2">CBS 122670</strain>
    </source>
</reference>
<protein>
    <recommendedName>
        <fullName evidence="3">Secreted protein</fullName>
    </recommendedName>
</protein>
<dbReference type="EMBL" id="JBBPDW010000005">
    <property type="protein sequence ID" value="KAK7552517.1"/>
    <property type="molecule type" value="Genomic_DNA"/>
</dbReference>
<evidence type="ECO:0000313" key="2">
    <source>
        <dbReference type="Proteomes" id="UP001365128"/>
    </source>
</evidence>
<dbReference type="Proteomes" id="UP001365128">
    <property type="component" value="Unassembled WGS sequence"/>
</dbReference>
<comment type="caution">
    <text evidence="1">The sequence shown here is derived from an EMBL/GenBank/DDBJ whole genome shotgun (WGS) entry which is preliminary data.</text>
</comment>
<evidence type="ECO:0000313" key="1">
    <source>
        <dbReference type="EMBL" id="KAK7552517.1"/>
    </source>
</evidence>
<name>A0ABR1ML81_9PEZI</name>
<organism evidence="1 2">
    <name type="scientific">Phyllosticta citricarpa</name>
    <dbReference type="NCBI Taxonomy" id="55181"/>
    <lineage>
        <taxon>Eukaryota</taxon>
        <taxon>Fungi</taxon>
        <taxon>Dikarya</taxon>
        <taxon>Ascomycota</taxon>
        <taxon>Pezizomycotina</taxon>
        <taxon>Dothideomycetes</taxon>
        <taxon>Dothideomycetes incertae sedis</taxon>
        <taxon>Botryosphaeriales</taxon>
        <taxon>Phyllostictaceae</taxon>
        <taxon>Phyllosticta</taxon>
    </lineage>
</organism>